<keyword evidence="3" id="KW-0408">Iron</keyword>
<dbReference type="RefSeq" id="WP_133361466.1">
    <property type="nucleotide sequence ID" value="NZ_SMUV01000073.1"/>
</dbReference>
<evidence type="ECO:0000259" key="4">
    <source>
        <dbReference type="Pfam" id="PF01814"/>
    </source>
</evidence>
<dbReference type="SUPFAM" id="SSF47188">
    <property type="entry name" value="Hemerythrin-like"/>
    <property type="match status" value="1"/>
</dbReference>
<evidence type="ECO:0000256" key="2">
    <source>
        <dbReference type="ARBA" id="ARBA00022723"/>
    </source>
</evidence>
<dbReference type="OrthoDB" id="7856166at2"/>
<comment type="caution">
    <text evidence="5">The sequence shown here is derived from an EMBL/GenBank/DDBJ whole genome shotgun (WGS) entry which is preliminary data.</text>
</comment>
<dbReference type="Proteomes" id="UP000295301">
    <property type="component" value="Unassembled WGS sequence"/>
</dbReference>
<dbReference type="Gene3D" id="1.20.120.50">
    <property type="entry name" value="Hemerythrin-like"/>
    <property type="match status" value="1"/>
</dbReference>
<evidence type="ECO:0000256" key="1">
    <source>
        <dbReference type="ARBA" id="ARBA00010587"/>
    </source>
</evidence>
<dbReference type="InterPro" id="IPR012312">
    <property type="entry name" value="Hemerythrin-like"/>
</dbReference>
<reference evidence="5 6" key="1">
    <citation type="submission" date="2019-03" db="EMBL/GenBank/DDBJ databases">
        <title>Ruegeria lutea sp. nov., a novel strain, isolated from marine sediment, the Masan Bay, South Korea.</title>
        <authorList>
            <person name="Kim J."/>
            <person name="Kim D.-Y."/>
            <person name="Lee S.-S."/>
        </authorList>
    </citation>
    <scope>NUCLEOTIDE SEQUENCE [LARGE SCALE GENOMIC DNA]</scope>
    <source>
        <strain evidence="5 6">318-1</strain>
    </source>
</reference>
<evidence type="ECO:0000313" key="5">
    <source>
        <dbReference type="EMBL" id="TDK42338.1"/>
    </source>
</evidence>
<name>A0A4R5UT68_9RHOB</name>
<dbReference type="InterPro" id="IPR035938">
    <property type="entry name" value="Hemerythrin-like_sf"/>
</dbReference>
<dbReference type="InterPro" id="IPR012827">
    <property type="entry name" value="Hemerythrin_metal-bd"/>
</dbReference>
<keyword evidence="6" id="KW-1185">Reference proteome</keyword>
<accession>A0A4R5UT68</accession>
<organism evidence="5 6">
    <name type="scientific">Antarcticimicrobium luteum</name>
    <dbReference type="NCBI Taxonomy" id="2547397"/>
    <lineage>
        <taxon>Bacteria</taxon>
        <taxon>Pseudomonadati</taxon>
        <taxon>Pseudomonadota</taxon>
        <taxon>Alphaproteobacteria</taxon>
        <taxon>Rhodobacterales</taxon>
        <taxon>Paracoccaceae</taxon>
        <taxon>Antarcticimicrobium</taxon>
    </lineage>
</organism>
<dbReference type="PANTHER" id="PTHR37164:SF1">
    <property type="entry name" value="BACTERIOHEMERYTHRIN"/>
    <property type="match status" value="1"/>
</dbReference>
<protein>
    <recommendedName>
        <fullName evidence="4">Hemerythrin-like domain-containing protein</fullName>
    </recommendedName>
</protein>
<dbReference type="AlphaFoldDB" id="A0A4R5UT68"/>
<gene>
    <name evidence="5" type="ORF">E1832_19580</name>
</gene>
<dbReference type="Pfam" id="PF01814">
    <property type="entry name" value="Hemerythrin"/>
    <property type="match status" value="1"/>
</dbReference>
<keyword evidence="2" id="KW-0479">Metal-binding</keyword>
<comment type="similarity">
    <text evidence="1">Belongs to the hemerythrin family.</text>
</comment>
<dbReference type="InterPro" id="IPR050669">
    <property type="entry name" value="Hemerythrin"/>
</dbReference>
<dbReference type="PANTHER" id="PTHR37164">
    <property type="entry name" value="BACTERIOHEMERYTHRIN"/>
    <property type="match status" value="1"/>
</dbReference>
<dbReference type="GO" id="GO:0046872">
    <property type="term" value="F:metal ion binding"/>
    <property type="evidence" value="ECO:0007669"/>
    <property type="project" value="UniProtKB-KW"/>
</dbReference>
<dbReference type="CDD" id="cd12107">
    <property type="entry name" value="Hemerythrin"/>
    <property type="match status" value="1"/>
</dbReference>
<dbReference type="NCBIfam" id="TIGR02481">
    <property type="entry name" value="hemeryth_dom"/>
    <property type="match status" value="1"/>
</dbReference>
<evidence type="ECO:0000313" key="6">
    <source>
        <dbReference type="Proteomes" id="UP000295301"/>
    </source>
</evidence>
<feature type="domain" description="Hemerythrin-like" evidence="4">
    <location>
        <begin position="10"/>
        <end position="121"/>
    </location>
</feature>
<dbReference type="EMBL" id="SMUV01000073">
    <property type="protein sequence ID" value="TDK42338.1"/>
    <property type="molecule type" value="Genomic_DNA"/>
</dbReference>
<proteinExistence type="inferred from homology"/>
<evidence type="ECO:0000256" key="3">
    <source>
        <dbReference type="ARBA" id="ARBA00023004"/>
    </source>
</evidence>
<sequence>MKWQPHFATGDAQIDEQHKMLFTTSDQFRHTLEAGEGERTYDLFLDFLNAYCEMHFAVEEKCMFAHKCPVAALNHHEHTLFLKLLEQENAWFREHGFDAARATAMLDKLDQWLESHICRIDIRLNEVLD</sequence>